<dbReference type="Gene3D" id="3.30.420.40">
    <property type="match status" value="2"/>
</dbReference>
<sequence length="251" mass="26677">MSTAIGIDIGGTGIKGALVNTKKGTLISDRIRFDTPKGAPPQEVAKKVAEIVSELDAPADTPVGICFPALIKNGVTLSAANVSDQWVGLKAQKLFAEALDRKVVLLNDADAAGVAEIKYGAGQERRGLVLMVTLGTGIGTAMFMNGKLIPNTELGHLEIDGVDYETKASVSAKERDNLSFAQWAERLAKYFNQLDKLLSPDLIIVGGGISKQQEEFLPLIQTNLQLVPAQARNNAGIIGAAFIARKQLKPD</sequence>
<organism evidence="1">
    <name type="scientific">freshwater metagenome</name>
    <dbReference type="NCBI Taxonomy" id="449393"/>
    <lineage>
        <taxon>unclassified sequences</taxon>
        <taxon>metagenomes</taxon>
        <taxon>ecological metagenomes</taxon>
    </lineage>
</organism>
<dbReference type="Pfam" id="PF00480">
    <property type="entry name" value="ROK"/>
    <property type="match status" value="1"/>
</dbReference>
<dbReference type="EMBL" id="CAEZVM010000008">
    <property type="protein sequence ID" value="CAB4628037.1"/>
    <property type="molecule type" value="Genomic_DNA"/>
</dbReference>
<accession>A0A6J6ITQ4</accession>
<dbReference type="NCBIfam" id="NF045942">
    <property type="entry name" value="PolPhglucPhase"/>
    <property type="match status" value="1"/>
</dbReference>
<gene>
    <name evidence="1" type="ORF">UFOPK2032_00390</name>
</gene>
<dbReference type="PANTHER" id="PTHR18964">
    <property type="entry name" value="ROK (REPRESSOR, ORF, KINASE) FAMILY"/>
    <property type="match status" value="1"/>
</dbReference>
<proteinExistence type="predicted"/>
<reference evidence="1" key="1">
    <citation type="submission" date="2020-05" db="EMBL/GenBank/DDBJ databases">
        <authorList>
            <person name="Chiriac C."/>
            <person name="Salcher M."/>
            <person name="Ghai R."/>
            <person name="Kavagutti S V."/>
        </authorList>
    </citation>
    <scope>NUCLEOTIDE SEQUENCE</scope>
</reference>
<dbReference type="PANTHER" id="PTHR18964:SF146">
    <property type="entry name" value="POLYPHOSPHATE GLUCOKINASE"/>
    <property type="match status" value="1"/>
</dbReference>
<name>A0A6J6ITQ4_9ZZZZ</name>
<dbReference type="InterPro" id="IPR000600">
    <property type="entry name" value="ROK"/>
</dbReference>
<evidence type="ECO:0000313" key="1">
    <source>
        <dbReference type="EMBL" id="CAB4628037.1"/>
    </source>
</evidence>
<dbReference type="AlphaFoldDB" id="A0A6J6ITQ4"/>
<protein>
    <submittedName>
        <fullName evidence="1">Unannotated protein</fullName>
    </submittedName>
</protein>
<dbReference type="CDD" id="cd24058">
    <property type="entry name" value="ASKHA_NBD_ROK_PPGK"/>
    <property type="match status" value="1"/>
</dbReference>
<dbReference type="InterPro" id="IPR043129">
    <property type="entry name" value="ATPase_NBD"/>
</dbReference>
<dbReference type="SUPFAM" id="SSF53067">
    <property type="entry name" value="Actin-like ATPase domain"/>
    <property type="match status" value="1"/>
</dbReference>